<proteinExistence type="predicted"/>
<keyword evidence="1" id="KW-0813">Transport</keyword>
<dbReference type="SUPFAM" id="SSF103491">
    <property type="entry name" value="Preprotein translocase SecY subunit"/>
    <property type="match status" value="1"/>
</dbReference>
<evidence type="ECO:0000256" key="6">
    <source>
        <dbReference type="ARBA" id="ARBA00023010"/>
    </source>
</evidence>
<dbReference type="EMBL" id="ASWO01000007">
    <property type="protein sequence ID" value="EOT82986.1"/>
    <property type="molecule type" value="Genomic_DNA"/>
</dbReference>
<evidence type="ECO:0000256" key="8">
    <source>
        <dbReference type="NCBIfam" id="TIGR02920"/>
    </source>
</evidence>
<feature type="transmembrane region" description="Helical" evidence="9">
    <location>
        <begin position="63"/>
        <end position="83"/>
    </location>
</feature>
<evidence type="ECO:0000256" key="2">
    <source>
        <dbReference type="ARBA" id="ARBA00022475"/>
    </source>
</evidence>
<evidence type="ECO:0000256" key="7">
    <source>
        <dbReference type="ARBA" id="ARBA00023136"/>
    </source>
</evidence>
<feature type="transmembrane region" description="Helical" evidence="9">
    <location>
        <begin position="135"/>
        <end position="154"/>
    </location>
</feature>
<dbReference type="InterPro" id="IPR023201">
    <property type="entry name" value="SecY_dom_sf"/>
</dbReference>
<sequence length="405" mass="46018">MIKQRELMQRFLWSAMLLVVFQIGRHIDLPMFLSQEAKLDSANSVLKFLSTATGGNFSTITLFSLGMGPYMTALIIWTTISMIDEERVNNFSMKQIGYIQRGLTLIFTVIQSIALVLRFKTSIVTVAFFTSETSALLAGVLLLTTGGMFISWLADINIMKGIGGQSLFILPGLMANIPSMLISGQSGPISFTNQFIIILILITLLFIYLTMYLYHSEYRIVIERTGIDTISKHSYIPIRLLPAGAMPFMFAVTVFSMPQLLLLNAKWNDTWFSNFITTYFSFNSIQGIIMYGVVLYLLGWGFSFINIRPNDIAKNLKESGDYILNVPPGDQTERYIREKLTRISFVGNAYLVFISLIPMFIGLRSPFISNLAFYFGSLFMLIIILDTLVQEIRFVYSKKEYRLFE</sequence>
<feature type="transmembrane region" description="Helical" evidence="9">
    <location>
        <begin position="343"/>
        <end position="361"/>
    </location>
</feature>
<keyword evidence="11" id="KW-1185">Reference proteome</keyword>
<keyword evidence="4" id="KW-0653">Protein transport</keyword>
<keyword evidence="5 9" id="KW-1133">Transmembrane helix</keyword>
<dbReference type="Gene3D" id="1.10.3370.10">
    <property type="entry name" value="SecY subunit domain"/>
    <property type="match status" value="1"/>
</dbReference>
<dbReference type="RefSeq" id="WP_016186416.1">
    <property type="nucleotide sequence ID" value="NZ_ASWO01000007.1"/>
</dbReference>
<feature type="transmembrane region" description="Helical" evidence="9">
    <location>
        <begin position="166"/>
        <end position="183"/>
    </location>
</feature>
<feature type="transmembrane region" description="Helical" evidence="9">
    <location>
        <begin position="195"/>
        <end position="214"/>
    </location>
</feature>
<dbReference type="InterPro" id="IPR002208">
    <property type="entry name" value="SecY/SEC61-alpha"/>
</dbReference>
<feature type="transmembrane region" description="Helical" evidence="9">
    <location>
        <begin position="285"/>
        <end position="307"/>
    </location>
</feature>
<feature type="transmembrane region" description="Helical" evidence="9">
    <location>
        <begin position="103"/>
        <end position="129"/>
    </location>
</feature>
<dbReference type="PATRIC" id="fig|1140003.3.peg.1913"/>
<dbReference type="eggNOG" id="COG0201">
    <property type="taxonomic scope" value="Bacteria"/>
</dbReference>
<dbReference type="GO" id="GO:0016020">
    <property type="term" value="C:membrane"/>
    <property type="evidence" value="ECO:0007669"/>
    <property type="project" value="InterPro"/>
</dbReference>
<keyword evidence="7 9" id="KW-0472">Membrane</keyword>
<reference evidence="10 11" key="1">
    <citation type="submission" date="2013-03" db="EMBL/GenBank/DDBJ databases">
        <title>The Genome Sequence of Enterococcus sulfureus ATCC_49903 (PacBio/Illumina hybrid assembly).</title>
        <authorList>
            <consortium name="The Broad Institute Genomics Platform"/>
            <consortium name="The Broad Institute Genome Sequencing Center for Infectious Disease"/>
            <person name="Earl A."/>
            <person name="Russ C."/>
            <person name="Gilmore M."/>
            <person name="Surin D."/>
            <person name="Walker B."/>
            <person name="Young S."/>
            <person name="Zeng Q."/>
            <person name="Gargeya S."/>
            <person name="Fitzgerald M."/>
            <person name="Haas B."/>
            <person name="Abouelleil A."/>
            <person name="Allen A.W."/>
            <person name="Alvarado L."/>
            <person name="Arachchi H.M."/>
            <person name="Berlin A.M."/>
            <person name="Chapman S.B."/>
            <person name="Gainer-Dewar J."/>
            <person name="Goldberg J."/>
            <person name="Griggs A."/>
            <person name="Gujja S."/>
            <person name="Hansen M."/>
            <person name="Howarth C."/>
            <person name="Imamovic A."/>
            <person name="Ireland A."/>
            <person name="Larimer J."/>
            <person name="McCowan C."/>
            <person name="Murphy C."/>
            <person name="Pearson M."/>
            <person name="Poon T.W."/>
            <person name="Priest M."/>
            <person name="Roberts A."/>
            <person name="Saif S."/>
            <person name="Shea T."/>
            <person name="Sisk P."/>
            <person name="Sykes S."/>
            <person name="Wortman J."/>
            <person name="Nusbaum C."/>
            <person name="Birren B."/>
        </authorList>
    </citation>
    <scope>NUCLEOTIDE SEQUENCE [LARGE SCALE GENOMIC DNA]</scope>
    <source>
        <strain evidence="10 11">ATCC 49903</strain>
    </source>
</reference>
<keyword evidence="2" id="KW-1003">Cell membrane</keyword>
<dbReference type="Proteomes" id="UP000015961">
    <property type="component" value="Unassembled WGS sequence"/>
</dbReference>
<dbReference type="Pfam" id="PF00344">
    <property type="entry name" value="SecY"/>
    <property type="match status" value="1"/>
</dbReference>
<keyword evidence="3 9" id="KW-0812">Transmembrane</keyword>
<evidence type="ECO:0000256" key="5">
    <source>
        <dbReference type="ARBA" id="ARBA00022989"/>
    </source>
</evidence>
<evidence type="ECO:0000256" key="9">
    <source>
        <dbReference type="SAM" id="Phobius"/>
    </source>
</evidence>
<dbReference type="PIRSF" id="PIRSF004557">
    <property type="entry name" value="SecY"/>
    <property type="match status" value="1"/>
</dbReference>
<dbReference type="InterPro" id="IPR014269">
    <property type="entry name" value="SecY2"/>
</dbReference>
<dbReference type="PRINTS" id="PR00303">
    <property type="entry name" value="SECYTRNLCASE"/>
</dbReference>
<comment type="caution">
    <text evidence="10">The sequence shown here is derived from an EMBL/GenBank/DDBJ whole genome shotgun (WGS) entry which is preliminary data.</text>
</comment>
<feature type="transmembrane region" description="Helical" evidence="9">
    <location>
        <begin position="367"/>
        <end position="389"/>
    </location>
</feature>
<evidence type="ECO:0000256" key="1">
    <source>
        <dbReference type="ARBA" id="ARBA00022448"/>
    </source>
</evidence>
<dbReference type="PANTHER" id="PTHR10906">
    <property type="entry name" value="SECY/SEC61-ALPHA FAMILY MEMBER"/>
    <property type="match status" value="1"/>
</dbReference>
<name>S0P3H0_9ENTE</name>
<keyword evidence="6" id="KW-0811">Translocation</keyword>
<dbReference type="AlphaFoldDB" id="S0P3H0"/>
<dbReference type="STRING" id="1140003.OMY_01984"/>
<accession>S0P3H0</accession>
<gene>
    <name evidence="10" type="ORF">I573_02099</name>
</gene>
<evidence type="ECO:0000256" key="3">
    <source>
        <dbReference type="ARBA" id="ARBA00022692"/>
    </source>
</evidence>
<protein>
    <recommendedName>
        <fullName evidence="8">Accessory Sec system protein translocase subunit SecY2</fullName>
    </recommendedName>
</protein>
<dbReference type="OrthoDB" id="2055747at2"/>
<dbReference type="GO" id="GO:0006886">
    <property type="term" value="P:intracellular protein transport"/>
    <property type="evidence" value="ECO:0007669"/>
    <property type="project" value="UniProtKB-UniRule"/>
</dbReference>
<evidence type="ECO:0000313" key="10">
    <source>
        <dbReference type="EMBL" id="EOT82986.1"/>
    </source>
</evidence>
<feature type="transmembrane region" description="Helical" evidence="9">
    <location>
        <begin position="240"/>
        <end position="265"/>
    </location>
</feature>
<evidence type="ECO:0000256" key="4">
    <source>
        <dbReference type="ARBA" id="ARBA00022927"/>
    </source>
</evidence>
<organism evidence="10 11">
    <name type="scientific">Enterococcus sulfureus ATCC 49903</name>
    <dbReference type="NCBI Taxonomy" id="1140003"/>
    <lineage>
        <taxon>Bacteria</taxon>
        <taxon>Bacillati</taxon>
        <taxon>Bacillota</taxon>
        <taxon>Bacilli</taxon>
        <taxon>Lactobacillales</taxon>
        <taxon>Enterococcaceae</taxon>
        <taxon>Enterococcus</taxon>
    </lineage>
</organism>
<dbReference type="NCBIfam" id="TIGR02920">
    <property type="entry name" value="acc_sec_Y2"/>
    <property type="match status" value="1"/>
</dbReference>
<evidence type="ECO:0000313" key="11">
    <source>
        <dbReference type="Proteomes" id="UP000015961"/>
    </source>
</evidence>